<dbReference type="InterPro" id="IPR043128">
    <property type="entry name" value="Rev_trsase/Diguanyl_cyclase"/>
</dbReference>
<evidence type="ECO:0000313" key="5">
    <source>
        <dbReference type="Proteomes" id="UP001549164"/>
    </source>
</evidence>
<dbReference type="PANTHER" id="PTHR45138:SF9">
    <property type="entry name" value="DIGUANYLATE CYCLASE DGCM-RELATED"/>
    <property type="match status" value="1"/>
</dbReference>
<evidence type="ECO:0000259" key="3">
    <source>
        <dbReference type="PROSITE" id="PS50887"/>
    </source>
</evidence>
<evidence type="ECO:0000256" key="1">
    <source>
        <dbReference type="ARBA" id="ARBA00012528"/>
    </source>
</evidence>
<comment type="caution">
    <text evidence="4">The sequence shown here is derived from an EMBL/GenBank/DDBJ whole genome shotgun (WGS) entry which is preliminary data.</text>
</comment>
<dbReference type="Gene3D" id="3.30.70.270">
    <property type="match status" value="1"/>
</dbReference>
<dbReference type="SMART" id="SM00267">
    <property type="entry name" value="GGDEF"/>
    <property type="match status" value="1"/>
</dbReference>
<organism evidence="4 5">
    <name type="scientific">Martelella mangrovi</name>
    <dbReference type="NCBI Taxonomy" id="1397477"/>
    <lineage>
        <taxon>Bacteria</taxon>
        <taxon>Pseudomonadati</taxon>
        <taxon>Pseudomonadota</taxon>
        <taxon>Alphaproteobacteria</taxon>
        <taxon>Hyphomicrobiales</taxon>
        <taxon>Aurantimonadaceae</taxon>
        <taxon>Martelella</taxon>
    </lineage>
</organism>
<dbReference type="Pfam" id="PF00990">
    <property type="entry name" value="GGDEF"/>
    <property type="match status" value="1"/>
</dbReference>
<dbReference type="CDD" id="cd01949">
    <property type="entry name" value="GGDEF"/>
    <property type="match status" value="1"/>
</dbReference>
<dbReference type="InterPro" id="IPR000160">
    <property type="entry name" value="GGDEF_dom"/>
</dbReference>
<reference evidence="4 5" key="1">
    <citation type="submission" date="2024-06" db="EMBL/GenBank/DDBJ databases">
        <title>Genomic Encyclopedia of Type Strains, Phase IV (KMG-IV): sequencing the most valuable type-strain genomes for metagenomic binning, comparative biology and taxonomic classification.</title>
        <authorList>
            <person name="Goeker M."/>
        </authorList>
    </citation>
    <scope>NUCLEOTIDE SEQUENCE [LARGE SCALE GENOMIC DNA]</scope>
    <source>
        <strain evidence="4 5">DSM 28102</strain>
    </source>
</reference>
<evidence type="ECO:0000313" key="4">
    <source>
        <dbReference type="EMBL" id="MET3598651.1"/>
    </source>
</evidence>
<accession>A0ABV2I7D3</accession>
<comment type="catalytic activity">
    <reaction evidence="2">
        <text>2 GTP = 3',3'-c-di-GMP + 2 diphosphate</text>
        <dbReference type="Rhea" id="RHEA:24898"/>
        <dbReference type="ChEBI" id="CHEBI:33019"/>
        <dbReference type="ChEBI" id="CHEBI:37565"/>
        <dbReference type="ChEBI" id="CHEBI:58805"/>
        <dbReference type="EC" id="2.7.7.65"/>
    </reaction>
</comment>
<gene>
    <name evidence="4" type="ORF">ABID12_000578</name>
</gene>
<dbReference type="NCBIfam" id="TIGR00254">
    <property type="entry name" value="GGDEF"/>
    <property type="match status" value="1"/>
</dbReference>
<proteinExistence type="predicted"/>
<name>A0ABV2I7D3_9HYPH</name>
<dbReference type="PANTHER" id="PTHR45138">
    <property type="entry name" value="REGULATORY COMPONENTS OF SENSORY TRANSDUCTION SYSTEM"/>
    <property type="match status" value="1"/>
</dbReference>
<dbReference type="PROSITE" id="PS50887">
    <property type="entry name" value="GGDEF"/>
    <property type="match status" value="1"/>
</dbReference>
<dbReference type="EMBL" id="JBEPLY010000002">
    <property type="protein sequence ID" value="MET3598651.1"/>
    <property type="molecule type" value="Genomic_DNA"/>
</dbReference>
<dbReference type="InterPro" id="IPR029787">
    <property type="entry name" value="Nucleotide_cyclase"/>
</dbReference>
<evidence type="ECO:0000256" key="2">
    <source>
        <dbReference type="ARBA" id="ARBA00034247"/>
    </source>
</evidence>
<dbReference type="Proteomes" id="UP001549164">
    <property type="component" value="Unassembled WGS sequence"/>
</dbReference>
<keyword evidence="5" id="KW-1185">Reference proteome</keyword>
<dbReference type="EC" id="2.7.7.65" evidence="1"/>
<protein>
    <recommendedName>
        <fullName evidence="1">diguanylate cyclase</fullName>
        <ecNumber evidence="1">2.7.7.65</ecNumber>
    </recommendedName>
</protein>
<sequence>MEIADAFFAVFDEHDRLVLANRHYREVFFVGPDEYPDWPTLMRRNFHARRGTVISSPDFELWLKGTLSRRGKVPFRAFETDVHDGRWLWMTETVDEDGWMMCLANDITELRTQGRSLRQERDLALRTSLTDDLTGIANRRFVMERLSEMMTRAGGSPQTPTGCFAILDVDNFKQINDRFGHSVGDQLLIDFAQKISASVRRTDCFGRLGGEEFGLVLPRMTPLAAMGVVEAMLREVSTHRPLPMHPEFRYSFSAGIAPAICDEDQSELYARADAALYTAKRTGKHKVCLAD</sequence>
<dbReference type="SUPFAM" id="SSF55073">
    <property type="entry name" value="Nucleotide cyclase"/>
    <property type="match status" value="1"/>
</dbReference>
<dbReference type="InterPro" id="IPR050469">
    <property type="entry name" value="Diguanylate_Cyclase"/>
</dbReference>
<feature type="domain" description="GGDEF" evidence="3">
    <location>
        <begin position="160"/>
        <end position="291"/>
    </location>
</feature>